<evidence type="ECO:0000259" key="1">
    <source>
        <dbReference type="Pfam" id="PF01872"/>
    </source>
</evidence>
<proteinExistence type="predicted"/>
<dbReference type="STRING" id="398579.Spea_3335"/>
<dbReference type="InterPro" id="IPR050765">
    <property type="entry name" value="Riboflavin_Biosynth_HTPR"/>
</dbReference>
<dbReference type="KEGG" id="spl:Spea_3335"/>
<dbReference type="HOGENOM" id="CLU_043966_4_2_6"/>
<accession>A8H7W3</accession>
<dbReference type="AlphaFoldDB" id="A8H7W3"/>
<organism evidence="2 3">
    <name type="scientific">Shewanella pealeana (strain ATCC 700345 / ANG-SQ1)</name>
    <dbReference type="NCBI Taxonomy" id="398579"/>
    <lineage>
        <taxon>Bacteria</taxon>
        <taxon>Pseudomonadati</taxon>
        <taxon>Pseudomonadota</taxon>
        <taxon>Gammaproteobacteria</taxon>
        <taxon>Alteromonadales</taxon>
        <taxon>Shewanellaceae</taxon>
        <taxon>Shewanella</taxon>
    </lineage>
</organism>
<name>A8H7W3_SHEPA</name>
<dbReference type="GO" id="GO:0009231">
    <property type="term" value="P:riboflavin biosynthetic process"/>
    <property type="evidence" value="ECO:0007669"/>
    <property type="project" value="InterPro"/>
</dbReference>
<sequence length="177" mass="19647">MANIVYIATSLDGFIADKDNKVDWLHDIPNPDGLDLGFGDFMARIDALVMGRNTLEIVLNFGIDWPYNKPVFVLSNTLTNVPAGLEDKVFLVNGPLPQVIKQLNDQGYNNLYIDGGKTIQGFLQQDLIDEMIITTIPVLLGGGISLFGELASPLKFKHAKAERLLDCLVQNTFLRQR</sequence>
<dbReference type="EMBL" id="CP000851">
    <property type="protein sequence ID" value="ABV88650.1"/>
    <property type="molecule type" value="Genomic_DNA"/>
</dbReference>
<dbReference type="InterPro" id="IPR024072">
    <property type="entry name" value="DHFR-like_dom_sf"/>
</dbReference>
<dbReference type="RefSeq" id="WP_012156549.1">
    <property type="nucleotide sequence ID" value="NC_009901.1"/>
</dbReference>
<dbReference type="PANTHER" id="PTHR38011">
    <property type="entry name" value="DIHYDROFOLATE REDUCTASE FAMILY PROTEIN (AFU_ORTHOLOGUE AFUA_8G06820)"/>
    <property type="match status" value="1"/>
</dbReference>
<protein>
    <submittedName>
        <fullName evidence="2">Bifunctional deaminase-reductase domain protein</fullName>
    </submittedName>
</protein>
<dbReference type="SUPFAM" id="SSF53597">
    <property type="entry name" value="Dihydrofolate reductase-like"/>
    <property type="match status" value="1"/>
</dbReference>
<dbReference type="Proteomes" id="UP000002608">
    <property type="component" value="Chromosome"/>
</dbReference>
<dbReference type="eggNOG" id="COG0262">
    <property type="taxonomic scope" value="Bacteria"/>
</dbReference>
<dbReference type="InterPro" id="IPR002734">
    <property type="entry name" value="RibDG_C"/>
</dbReference>
<feature type="domain" description="Bacterial bifunctional deaminase-reductase C-terminal" evidence="1">
    <location>
        <begin position="4"/>
        <end position="164"/>
    </location>
</feature>
<keyword evidence="3" id="KW-1185">Reference proteome</keyword>
<dbReference type="Gene3D" id="3.40.430.10">
    <property type="entry name" value="Dihydrofolate Reductase, subunit A"/>
    <property type="match status" value="1"/>
</dbReference>
<evidence type="ECO:0000313" key="3">
    <source>
        <dbReference type="Proteomes" id="UP000002608"/>
    </source>
</evidence>
<evidence type="ECO:0000313" key="2">
    <source>
        <dbReference type="EMBL" id="ABV88650.1"/>
    </source>
</evidence>
<dbReference type="PANTHER" id="PTHR38011:SF11">
    <property type="entry name" value="2,5-DIAMINO-6-RIBOSYLAMINO-4(3H)-PYRIMIDINONE 5'-PHOSPHATE REDUCTASE"/>
    <property type="match status" value="1"/>
</dbReference>
<dbReference type="Pfam" id="PF01872">
    <property type="entry name" value="RibD_C"/>
    <property type="match status" value="1"/>
</dbReference>
<reference evidence="2 3" key="1">
    <citation type="submission" date="2007-10" db="EMBL/GenBank/DDBJ databases">
        <title>Complete sequence of Shewanella pealeana ATCC 700345.</title>
        <authorList>
            <consortium name="US DOE Joint Genome Institute"/>
            <person name="Copeland A."/>
            <person name="Lucas S."/>
            <person name="Lapidus A."/>
            <person name="Barry K."/>
            <person name="Glavina del Rio T."/>
            <person name="Dalin E."/>
            <person name="Tice H."/>
            <person name="Pitluck S."/>
            <person name="Chertkov O."/>
            <person name="Brettin T."/>
            <person name="Bruce D."/>
            <person name="Detter J.C."/>
            <person name="Han C."/>
            <person name="Schmutz J."/>
            <person name="Larimer F."/>
            <person name="Land M."/>
            <person name="Hauser L."/>
            <person name="Kyrpides N."/>
            <person name="Kim E."/>
            <person name="Zhao J.-S.Z."/>
            <person name="Manno D."/>
            <person name="Hawari J."/>
            <person name="Richardson P."/>
        </authorList>
    </citation>
    <scope>NUCLEOTIDE SEQUENCE [LARGE SCALE GENOMIC DNA]</scope>
    <source>
        <strain evidence="3">ATCC 700345 / ANG-SQ1</strain>
    </source>
</reference>
<dbReference type="GO" id="GO:0008703">
    <property type="term" value="F:5-amino-6-(5-phosphoribosylamino)uracil reductase activity"/>
    <property type="evidence" value="ECO:0007669"/>
    <property type="project" value="InterPro"/>
</dbReference>
<gene>
    <name evidence="2" type="ordered locus">Spea_3335</name>
</gene>
<dbReference type="OrthoDB" id="9782335at2"/>